<dbReference type="GO" id="GO:0005829">
    <property type="term" value="C:cytosol"/>
    <property type="evidence" value="ECO:0007669"/>
    <property type="project" value="TreeGrafter"/>
</dbReference>
<reference evidence="5" key="1">
    <citation type="submission" date="2017-02" db="EMBL/GenBank/DDBJ databases">
        <authorList>
            <person name="Varghese N."/>
            <person name="Submissions S."/>
        </authorList>
    </citation>
    <scope>NUCLEOTIDE SEQUENCE [LARGE SCALE GENOMIC DNA]</scope>
    <source>
        <strain evidence="5">ATCC 35199</strain>
    </source>
</reference>
<organism evidence="4 5">
    <name type="scientific">Acetoanaerobium noterae</name>
    <dbReference type="NCBI Taxonomy" id="745369"/>
    <lineage>
        <taxon>Bacteria</taxon>
        <taxon>Bacillati</taxon>
        <taxon>Bacillota</taxon>
        <taxon>Clostridia</taxon>
        <taxon>Peptostreptococcales</taxon>
        <taxon>Filifactoraceae</taxon>
        <taxon>Acetoanaerobium</taxon>
    </lineage>
</organism>
<dbReference type="CDD" id="cd04647">
    <property type="entry name" value="LbH_MAT_like"/>
    <property type="match status" value="1"/>
</dbReference>
<dbReference type="RefSeq" id="WP_079589288.1">
    <property type="nucleotide sequence ID" value="NZ_FUYN01000002.1"/>
</dbReference>
<gene>
    <name evidence="4" type="ORF">SAMN02745120_1409</name>
</gene>
<evidence type="ECO:0000256" key="1">
    <source>
        <dbReference type="ARBA" id="ARBA00007274"/>
    </source>
</evidence>
<dbReference type="GO" id="GO:0008374">
    <property type="term" value="F:O-acyltransferase activity"/>
    <property type="evidence" value="ECO:0007669"/>
    <property type="project" value="TreeGrafter"/>
</dbReference>
<proteinExistence type="inferred from homology"/>
<dbReference type="InterPro" id="IPR051159">
    <property type="entry name" value="Hexapeptide_acetyltransf"/>
</dbReference>
<dbReference type="OrthoDB" id="9801697at2"/>
<keyword evidence="5" id="KW-1185">Reference proteome</keyword>
<evidence type="ECO:0000313" key="5">
    <source>
        <dbReference type="Proteomes" id="UP000243406"/>
    </source>
</evidence>
<dbReference type="Proteomes" id="UP000243406">
    <property type="component" value="Unassembled WGS sequence"/>
</dbReference>
<dbReference type="PROSITE" id="PS00101">
    <property type="entry name" value="HEXAPEP_TRANSFERASES"/>
    <property type="match status" value="1"/>
</dbReference>
<dbReference type="EMBL" id="FUYN01000002">
    <property type="protein sequence ID" value="SKB41626.1"/>
    <property type="molecule type" value="Genomic_DNA"/>
</dbReference>
<comment type="similarity">
    <text evidence="1">Belongs to the transferase hexapeptide repeat family.</text>
</comment>
<accession>A0A1T5B2Z4</accession>
<dbReference type="Gene3D" id="2.160.10.10">
    <property type="entry name" value="Hexapeptide repeat proteins"/>
    <property type="match status" value="1"/>
</dbReference>
<dbReference type="AlphaFoldDB" id="A0A1T5B2Z4"/>
<dbReference type="PANTHER" id="PTHR23416:SF23">
    <property type="entry name" value="ACETYLTRANSFERASE C18B11.09C-RELATED"/>
    <property type="match status" value="1"/>
</dbReference>
<evidence type="ECO:0000313" key="4">
    <source>
        <dbReference type="EMBL" id="SKB41626.1"/>
    </source>
</evidence>
<evidence type="ECO:0000256" key="3">
    <source>
        <dbReference type="ARBA" id="ARBA00022737"/>
    </source>
</evidence>
<dbReference type="InterPro" id="IPR001451">
    <property type="entry name" value="Hexapep"/>
</dbReference>
<dbReference type="PANTHER" id="PTHR23416">
    <property type="entry name" value="SIALIC ACID SYNTHASE-RELATED"/>
    <property type="match status" value="1"/>
</dbReference>
<dbReference type="InterPro" id="IPR011004">
    <property type="entry name" value="Trimer_LpxA-like_sf"/>
</dbReference>
<name>A0A1T5B2Z4_9FIRM</name>
<keyword evidence="3" id="KW-0677">Repeat</keyword>
<dbReference type="InterPro" id="IPR018357">
    <property type="entry name" value="Hexapep_transf_CS"/>
</dbReference>
<keyword evidence="2 4" id="KW-0808">Transferase</keyword>
<dbReference type="Pfam" id="PF00132">
    <property type="entry name" value="Hexapep"/>
    <property type="match status" value="1"/>
</dbReference>
<sequence>MDEKKLNNIASSMDKGFWSFWDSMIYKALESSVDIMPPRLKKLIANYYTDARIRKLYFDRLGVKMGEGSFANLGMKIIVSANHRYSIEIGDNVSIGPNLTLVTEAAAGNGKEINTLPYVKEKLTKEAKIYIEDEVWIGANVVILPGVRVGRCSVIGAGAVVNSNVKPYSVYAGVPARKIRDLEKE</sequence>
<protein>
    <submittedName>
        <fullName evidence="4">Transferase hexapeptide (Six repeat-containing protein)</fullName>
    </submittedName>
</protein>
<evidence type="ECO:0000256" key="2">
    <source>
        <dbReference type="ARBA" id="ARBA00022679"/>
    </source>
</evidence>
<dbReference type="SUPFAM" id="SSF51161">
    <property type="entry name" value="Trimeric LpxA-like enzymes"/>
    <property type="match status" value="1"/>
</dbReference>